<dbReference type="InterPro" id="IPR001296">
    <property type="entry name" value="Glyco_trans_1"/>
</dbReference>
<dbReference type="STRING" id="1348624.GCA_001591545_03131"/>
<evidence type="ECO:0000259" key="3">
    <source>
        <dbReference type="Pfam" id="PF00534"/>
    </source>
</evidence>
<dbReference type="GO" id="GO:0016757">
    <property type="term" value="F:glycosyltransferase activity"/>
    <property type="evidence" value="ECO:0007669"/>
    <property type="project" value="UniProtKB-KW"/>
</dbReference>
<dbReference type="RefSeq" id="WP_066144276.1">
    <property type="nucleotide sequence ID" value="NZ_CBCSGM010000004.1"/>
</dbReference>
<dbReference type="EMBL" id="LS483476">
    <property type="protein sequence ID" value="SQI62827.1"/>
    <property type="molecule type" value="Genomic_DNA"/>
</dbReference>
<dbReference type="Proteomes" id="UP000249134">
    <property type="component" value="Chromosome 1"/>
</dbReference>
<keyword evidence="1" id="KW-0328">Glycosyltransferase</keyword>
<dbReference type="Gene3D" id="3.40.50.2000">
    <property type="entry name" value="Glycogen Phosphorylase B"/>
    <property type="match status" value="2"/>
</dbReference>
<keyword evidence="2 4" id="KW-0808">Transferase</keyword>
<dbReference type="PANTHER" id="PTHR12526">
    <property type="entry name" value="GLYCOSYLTRANSFERASE"/>
    <property type="match status" value="1"/>
</dbReference>
<evidence type="ECO:0000313" key="4">
    <source>
        <dbReference type="EMBL" id="SQI62827.1"/>
    </source>
</evidence>
<feature type="domain" description="Glycosyl transferase family 1" evidence="3">
    <location>
        <begin position="196"/>
        <end position="352"/>
    </location>
</feature>
<evidence type="ECO:0000313" key="5">
    <source>
        <dbReference type="Proteomes" id="UP000249134"/>
    </source>
</evidence>
<dbReference type="SUPFAM" id="SSF53756">
    <property type="entry name" value="UDP-Glycosyltransferase/glycogen phosphorylase"/>
    <property type="match status" value="1"/>
</dbReference>
<proteinExistence type="predicted"/>
<sequence>MNNNKDKILLLFPHIPNPRMLKRINALKENYKLEVIYWDRGINFDRRNHILPTIKENVILRNANEGNPLKRVGTTIKVMIDALKLIRRAKPMYLYISKTDMLLIGYIYKRFFNNNVEIVYEVSDIHSLMIDEQKIISRKIISKILNKIEKFLCKNIKLLIVTSEYFYKYYYQNFIEAKKTLFIPNTPDPTIFKNLKRKENKRLTIGFIGIVRYAEQIEMLIDAAELTDVEVFIAGKGIDYERVKKYARGKEYVQIYGEYEYDKEIKLLYEKVDCIYSVYNASMKNVQIALPNRLYEAIYTQTPIIVAKDTYLGELVEEYNIGETIQYNDIKDLVEVINSLKDDERKIKGIKNNMSHLSNKWILENFNKELINAIES</sequence>
<dbReference type="Pfam" id="PF00534">
    <property type="entry name" value="Glycos_transf_1"/>
    <property type="match status" value="1"/>
</dbReference>
<keyword evidence="5" id="KW-1185">Reference proteome</keyword>
<evidence type="ECO:0000256" key="1">
    <source>
        <dbReference type="ARBA" id="ARBA00022676"/>
    </source>
</evidence>
<dbReference type="KEGG" id="blen:NCTC4824_03802"/>
<dbReference type="PANTHER" id="PTHR12526:SF629">
    <property type="entry name" value="TEICHURONIC ACID BIOSYNTHESIS GLYCOSYLTRANSFERASE TUAH-RELATED"/>
    <property type="match status" value="1"/>
</dbReference>
<gene>
    <name evidence="4" type="ORF">NCTC4824_03802</name>
</gene>
<name>A0A2X4WDM0_LEDLE</name>
<organism evidence="4 5">
    <name type="scientific">Lederbergia lenta</name>
    <name type="common">Bacillus lentus</name>
    <dbReference type="NCBI Taxonomy" id="1467"/>
    <lineage>
        <taxon>Bacteria</taxon>
        <taxon>Bacillati</taxon>
        <taxon>Bacillota</taxon>
        <taxon>Bacilli</taxon>
        <taxon>Bacillales</taxon>
        <taxon>Bacillaceae</taxon>
        <taxon>Lederbergia</taxon>
    </lineage>
</organism>
<evidence type="ECO:0000256" key="2">
    <source>
        <dbReference type="ARBA" id="ARBA00022679"/>
    </source>
</evidence>
<protein>
    <submittedName>
        <fullName evidence="4">Group 1 glycosyl transferase</fullName>
    </submittedName>
</protein>
<dbReference type="AlphaFoldDB" id="A0A2X4WDM0"/>
<reference evidence="4 5" key="1">
    <citation type="submission" date="2018-06" db="EMBL/GenBank/DDBJ databases">
        <authorList>
            <consortium name="Pathogen Informatics"/>
            <person name="Doyle S."/>
        </authorList>
    </citation>
    <scope>NUCLEOTIDE SEQUENCE [LARGE SCALE GENOMIC DNA]</scope>
    <source>
        <strain evidence="4 5">NCTC4824</strain>
    </source>
</reference>
<accession>A0A2X4WDM0</accession>